<dbReference type="Proteomes" id="UP001162090">
    <property type="component" value="Chromosome 3"/>
</dbReference>
<keyword evidence="3 5" id="KW-1133">Transmembrane helix</keyword>
<feature type="transmembrane region" description="Helical" evidence="5">
    <location>
        <begin position="32"/>
        <end position="51"/>
    </location>
</feature>
<reference evidence="6" key="1">
    <citation type="submission" date="2022-10" db="EMBL/GenBank/DDBJ databases">
        <authorList>
            <person name="Byrne P K."/>
        </authorList>
    </citation>
    <scope>NUCLEOTIDE SEQUENCE</scope>
    <source>
        <strain evidence="6">CBS7001</strain>
    </source>
</reference>
<evidence type="ECO:0000256" key="4">
    <source>
        <dbReference type="ARBA" id="ARBA00023136"/>
    </source>
</evidence>
<proteinExistence type="predicted"/>
<evidence type="ECO:0000313" key="6">
    <source>
        <dbReference type="EMBL" id="CAI4057202.1"/>
    </source>
</evidence>
<organism evidence="6 7">
    <name type="scientific">Saccharomyces uvarum</name>
    <name type="common">Yeast</name>
    <name type="synonym">Saccharomyces bayanus var. uvarum</name>
    <dbReference type="NCBI Taxonomy" id="230603"/>
    <lineage>
        <taxon>Eukaryota</taxon>
        <taxon>Fungi</taxon>
        <taxon>Dikarya</taxon>
        <taxon>Ascomycota</taxon>
        <taxon>Saccharomycotina</taxon>
        <taxon>Saccharomycetes</taxon>
        <taxon>Saccharomycetales</taxon>
        <taxon>Saccharomycetaceae</taxon>
        <taxon>Saccharomyces</taxon>
    </lineage>
</organism>
<comment type="subcellular location">
    <subcellularLocation>
        <location evidence="1">Membrane</location>
        <topology evidence="1">Multi-pass membrane protein</topology>
    </subcellularLocation>
</comment>
<protein>
    <recommendedName>
        <fullName evidence="8">YPR071W-like protein</fullName>
    </recommendedName>
</protein>
<gene>
    <name evidence="6" type="primary">SUVC03G0660</name>
    <name evidence="6" type="ORF">SUVC_03G0660</name>
</gene>
<evidence type="ECO:0000313" key="7">
    <source>
        <dbReference type="Proteomes" id="UP001162090"/>
    </source>
</evidence>
<sequence>MIQDIKEDKGDVPTTAAEEIPQSKTLKVISRVLNAIVFCELVQSVLVPNLTFLGEKYPIFMNYPKFLCISLIVYCVTSFTCCFLLYLFRPKNDAAQSQKRSVPRCSKSSCSRCDARRAHPRWFKFKYWLLFFSIYVVSVFFIMYIQQFFARDQTINLSRLLDLSSLQISVILFNWTLWYYVKQYILHNGPLEADDDYVDDEKKPLTESDMV</sequence>
<evidence type="ECO:0008006" key="8">
    <source>
        <dbReference type="Google" id="ProtNLM"/>
    </source>
</evidence>
<feature type="transmembrane region" description="Helical" evidence="5">
    <location>
        <begin position="165"/>
        <end position="181"/>
    </location>
</feature>
<evidence type="ECO:0000256" key="2">
    <source>
        <dbReference type="ARBA" id="ARBA00022692"/>
    </source>
</evidence>
<evidence type="ECO:0000256" key="3">
    <source>
        <dbReference type="ARBA" id="ARBA00022989"/>
    </source>
</evidence>
<evidence type="ECO:0000256" key="5">
    <source>
        <dbReference type="SAM" id="Phobius"/>
    </source>
</evidence>
<accession>A0AA35JD61</accession>
<keyword evidence="4 5" id="KW-0472">Membrane</keyword>
<dbReference type="Pfam" id="PF15701">
    <property type="entry name" value="DUF4668"/>
    <property type="match status" value="1"/>
</dbReference>
<dbReference type="GO" id="GO:0016020">
    <property type="term" value="C:membrane"/>
    <property type="evidence" value="ECO:0007669"/>
    <property type="project" value="UniProtKB-SubCell"/>
</dbReference>
<dbReference type="AlphaFoldDB" id="A0AA35JD61"/>
<feature type="transmembrane region" description="Helical" evidence="5">
    <location>
        <begin position="63"/>
        <end position="88"/>
    </location>
</feature>
<keyword evidence="2 5" id="KW-0812">Transmembrane</keyword>
<name>A0AA35JD61_SACUV</name>
<evidence type="ECO:0000256" key="1">
    <source>
        <dbReference type="ARBA" id="ARBA00004141"/>
    </source>
</evidence>
<feature type="transmembrane region" description="Helical" evidence="5">
    <location>
        <begin position="127"/>
        <end position="145"/>
    </location>
</feature>
<dbReference type="EMBL" id="OX365914">
    <property type="protein sequence ID" value="CAI4057202.1"/>
    <property type="molecule type" value="Genomic_DNA"/>
</dbReference>
<dbReference type="InterPro" id="IPR031427">
    <property type="entry name" value="DUF4668"/>
</dbReference>